<protein>
    <submittedName>
        <fullName evidence="2">ABC Superfamily</fullName>
    </submittedName>
</protein>
<dbReference type="AlphaFoldDB" id="A0A2P4XEI6"/>
<feature type="compositionally biased region" description="Basic and acidic residues" evidence="1">
    <location>
        <begin position="27"/>
        <end position="42"/>
    </location>
</feature>
<dbReference type="Proteomes" id="UP000237271">
    <property type="component" value="Unassembled WGS sequence"/>
</dbReference>
<feature type="compositionally biased region" description="Basic and acidic residues" evidence="1">
    <location>
        <begin position="533"/>
        <end position="544"/>
    </location>
</feature>
<feature type="compositionally biased region" description="Low complexity" evidence="1">
    <location>
        <begin position="154"/>
        <end position="163"/>
    </location>
</feature>
<evidence type="ECO:0000313" key="3">
    <source>
        <dbReference type="Proteomes" id="UP000237271"/>
    </source>
</evidence>
<name>A0A2P4XEI6_9STRA</name>
<gene>
    <name evidence="2" type="ORF">PHPALM_20576</name>
</gene>
<dbReference type="EMBL" id="NCKW01011237">
    <property type="protein sequence ID" value="POM63963.1"/>
    <property type="molecule type" value="Genomic_DNA"/>
</dbReference>
<feature type="region of interest" description="Disordered" evidence="1">
    <location>
        <begin position="486"/>
        <end position="544"/>
    </location>
</feature>
<organism evidence="2 3">
    <name type="scientific">Phytophthora palmivora</name>
    <dbReference type="NCBI Taxonomy" id="4796"/>
    <lineage>
        <taxon>Eukaryota</taxon>
        <taxon>Sar</taxon>
        <taxon>Stramenopiles</taxon>
        <taxon>Oomycota</taxon>
        <taxon>Peronosporomycetes</taxon>
        <taxon>Peronosporales</taxon>
        <taxon>Peronosporaceae</taxon>
        <taxon>Phytophthora</taxon>
    </lineage>
</organism>
<feature type="compositionally biased region" description="Low complexity" evidence="1">
    <location>
        <begin position="134"/>
        <end position="144"/>
    </location>
</feature>
<feature type="compositionally biased region" description="Low complexity" evidence="1">
    <location>
        <begin position="112"/>
        <end position="124"/>
    </location>
</feature>
<evidence type="ECO:0000313" key="2">
    <source>
        <dbReference type="EMBL" id="POM63963.1"/>
    </source>
</evidence>
<dbReference type="OrthoDB" id="126917at2759"/>
<reference evidence="2 3" key="1">
    <citation type="journal article" date="2017" name="Genome Biol. Evol.">
        <title>Phytophthora megakarya and P. palmivora, closely related causal agents of cacao black pod rot, underwent increases in genome sizes and gene numbers by different mechanisms.</title>
        <authorList>
            <person name="Ali S.S."/>
            <person name="Shao J."/>
            <person name="Lary D.J."/>
            <person name="Kronmiller B."/>
            <person name="Shen D."/>
            <person name="Strem M.D."/>
            <person name="Amoako-Attah I."/>
            <person name="Akrofi A.Y."/>
            <person name="Begoude B.A."/>
            <person name="Ten Hoopen G.M."/>
            <person name="Coulibaly K."/>
            <person name="Kebe B.I."/>
            <person name="Melnick R.L."/>
            <person name="Guiltinan M.J."/>
            <person name="Tyler B.M."/>
            <person name="Meinhardt L.W."/>
            <person name="Bailey B.A."/>
        </authorList>
    </citation>
    <scope>NUCLEOTIDE SEQUENCE [LARGE SCALE GENOMIC DNA]</scope>
    <source>
        <strain evidence="3">sbr112.9</strain>
    </source>
</reference>
<feature type="region of interest" description="Disordered" evidence="1">
    <location>
        <begin position="376"/>
        <end position="408"/>
    </location>
</feature>
<feature type="compositionally biased region" description="Polar residues" evidence="1">
    <location>
        <begin position="97"/>
        <end position="111"/>
    </location>
</feature>
<feature type="region of interest" description="Disordered" evidence="1">
    <location>
        <begin position="1"/>
        <end position="192"/>
    </location>
</feature>
<sequence length="544" mass="59087">MPKKASTHGASAPSKSKTARSKTAKTKSKDKAAPRKEARKAASEAGSKRTAAAARQEGVRDAVARAPCRPTIGQTLGFAYRDHSPGAESPVFDISMITGSESDGDSPGSTKDPSSSQDAPSQDAPVDDAESSEAKATSTSSPAKNLTSTEGKARAQVAKAASAKRADEGSAAAKKRAAPGSPTSEPSIAKGFKSLFDSSHEDEEEGAVSEPHEISNDLDEQQERYQAAQLQGTPVPPTPVYPRGYYPPDAGSRSPMFLEHLKAPRGLNHGRTSRGAYERALVQDEPLFVNDIEAARCVLLAPHQNPLKELTIFRKKPEDRGGLFTMWGYPWVQPENTITQSQAEDLFWRWVSLKNFTVQDAHLIAKRQLHSAMEGLRQQSKSSAQDERGYGSVNPETVHRKAAKKPPTTYAQAGTLEVLRQDLDALGRDTHKLHGRVDRRAPAAALKELHRGLDALSHEMHGRMPSYEPQGYSYYSAYGYSSYPSSSHSVPSYPSYDSRGYQHSQASTPAAPVVQRTQRRFEEEISNLGLPPSEEKDPADRDTA</sequence>
<feature type="compositionally biased region" description="Low complexity" evidence="1">
    <location>
        <begin position="486"/>
        <end position="498"/>
    </location>
</feature>
<proteinExistence type="predicted"/>
<evidence type="ECO:0000256" key="1">
    <source>
        <dbReference type="SAM" id="MobiDB-lite"/>
    </source>
</evidence>
<comment type="caution">
    <text evidence="2">The sequence shown here is derived from an EMBL/GenBank/DDBJ whole genome shotgun (WGS) entry which is preliminary data.</text>
</comment>
<accession>A0A2P4XEI6</accession>
<feature type="compositionally biased region" description="Basic residues" evidence="1">
    <location>
        <begin position="17"/>
        <end position="26"/>
    </location>
</feature>
<keyword evidence="3" id="KW-1185">Reference proteome</keyword>